<dbReference type="PANTHER" id="PTHR47974">
    <property type="entry name" value="OS07G0415500 PROTEIN"/>
    <property type="match status" value="1"/>
</dbReference>
<feature type="transmembrane region" description="Helical" evidence="8">
    <location>
        <begin position="235"/>
        <end position="259"/>
    </location>
</feature>
<feature type="domain" description="Bulb-type lectin" evidence="10">
    <location>
        <begin position="1"/>
        <end position="47"/>
    </location>
</feature>
<keyword evidence="2 8" id="KW-0812">Transmembrane</keyword>
<dbReference type="SUPFAM" id="SSF56112">
    <property type="entry name" value="Protein kinase-like (PK-like)"/>
    <property type="match status" value="1"/>
</dbReference>
<dbReference type="InterPro" id="IPR001480">
    <property type="entry name" value="Bulb-type_lectin_dom"/>
</dbReference>
<protein>
    <recommendedName>
        <fullName evidence="13">Lectin protein kinase family protein</fullName>
    </recommendedName>
</protein>
<evidence type="ECO:0000313" key="12">
    <source>
        <dbReference type="Proteomes" id="UP000585474"/>
    </source>
</evidence>
<reference evidence="11 12" key="1">
    <citation type="submission" date="2019-07" db="EMBL/GenBank/DDBJ databases">
        <title>De Novo Assembly of kiwifruit Actinidia rufa.</title>
        <authorList>
            <person name="Sugita-Konishi S."/>
            <person name="Sato K."/>
            <person name="Mori E."/>
            <person name="Abe Y."/>
            <person name="Kisaki G."/>
            <person name="Hamano K."/>
            <person name="Suezawa K."/>
            <person name="Otani M."/>
            <person name="Fukuda T."/>
            <person name="Manabe T."/>
            <person name="Gomi K."/>
            <person name="Tabuchi M."/>
            <person name="Akimitsu K."/>
            <person name="Kataoka I."/>
        </authorList>
    </citation>
    <scope>NUCLEOTIDE SEQUENCE [LARGE SCALE GENOMIC DNA]</scope>
    <source>
        <strain evidence="12">cv. Fuchu</strain>
    </source>
</reference>
<dbReference type="GO" id="GO:0005524">
    <property type="term" value="F:ATP binding"/>
    <property type="evidence" value="ECO:0007669"/>
    <property type="project" value="InterPro"/>
</dbReference>
<dbReference type="GO" id="GO:0004672">
    <property type="term" value="F:protein kinase activity"/>
    <property type="evidence" value="ECO:0007669"/>
    <property type="project" value="InterPro"/>
</dbReference>
<dbReference type="InterPro" id="IPR011009">
    <property type="entry name" value="Kinase-like_dom_sf"/>
</dbReference>
<dbReference type="Proteomes" id="UP000585474">
    <property type="component" value="Unassembled WGS sequence"/>
</dbReference>
<evidence type="ECO:0000256" key="3">
    <source>
        <dbReference type="ARBA" id="ARBA00022729"/>
    </source>
</evidence>
<organism evidence="11 12">
    <name type="scientific">Actinidia rufa</name>
    <dbReference type="NCBI Taxonomy" id="165716"/>
    <lineage>
        <taxon>Eukaryota</taxon>
        <taxon>Viridiplantae</taxon>
        <taxon>Streptophyta</taxon>
        <taxon>Embryophyta</taxon>
        <taxon>Tracheophyta</taxon>
        <taxon>Spermatophyta</taxon>
        <taxon>Magnoliopsida</taxon>
        <taxon>eudicotyledons</taxon>
        <taxon>Gunneridae</taxon>
        <taxon>Pentapetalae</taxon>
        <taxon>asterids</taxon>
        <taxon>Ericales</taxon>
        <taxon>Actinidiaceae</taxon>
        <taxon>Actinidia</taxon>
    </lineage>
</organism>
<proteinExistence type="predicted"/>
<dbReference type="EMBL" id="BJWL01000002">
    <property type="protein sequence ID" value="GFY82737.1"/>
    <property type="molecule type" value="Genomic_DNA"/>
</dbReference>
<dbReference type="GO" id="GO:0016020">
    <property type="term" value="C:membrane"/>
    <property type="evidence" value="ECO:0007669"/>
    <property type="project" value="UniProtKB-SubCell"/>
</dbReference>
<name>A0A7J0EAQ5_9ERIC</name>
<dbReference type="Gene3D" id="2.90.10.10">
    <property type="entry name" value="Bulb-type lectin domain"/>
    <property type="match status" value="1"/>
</dbReference>
<dbReference type="Gene3D" id="1.10.510.10">
    <property type="entry name" value="Transferase(Phosphotransferase) domain 1"/>
    <property type="match status" value="1"/>
</dbReference>
<evidence type="ECO:0000256" key="2">
    <source>
        <dbReference type="ARBA" id="ARBA00022692"/>
    </source>
</evidence>
<dbReference type="PANTHER" id="PTHR47974:SF4">
    <property type="entry name" value="RECEPTOR-LIKE SERINE_THREONINE-PROTEIN KINASE"/>
    <property type="match status" value="1"/>
</dbReference>
<accession>A0A7J0EAQ5</accession>
<evidence type="ECO:0000256" key="5">
    <source>
        <dbReference type="ARBA" id="ARBA00023136"/>
    </source>
</evidence>
<dbReference type="InterPro" id="IPR036426">
    <property type="entry name" value="Bulb-type_lectin_dom_sf"/>
</dbReference>
<evidence type="ECO:0000259" key="9">
    <source>
        <dbReference type="PROSITE" id="PS50011"/>
    </source>
</evidence>
<sequence>MVLTDVNGSIAWETNTSHTDVVKAELLNSGNLVLKNPHGEILWQSDLPTDTLLPSQTFTYAKKSLSGLRNGSYASGILVYILILGPSSMMQVRVMGISTSLWQGNNQFLIYCSTSYNQVQGTHHTSLSTLLSRKKTTCGLDSTLRLVYDGLERSSPYWPNPDFDLYRNGRTNYNSSRFAILDDMGRFYSDDSLQFNAGASEHTLHNGNDSVCRSTEDEVGSTSIYDIAEKRVRWVYLYSFAVAIGAVEILFFAIGWLLFRRRGLPDTVEAEYRIISCKFRRFSYGELKKATKRFEEELGRGGSGRGGPTPLTENPDSAPGLRGRLQGGLVEERNVAVKRYGDTFQGDGEFWAEVSTIGKISHMNLVRMWGFCSEGRHRILVYVFKVAIGTAKALAYHHHECLEWIIHCNVMPENILLDTEFGPRVADFGLAKQAQRGSPGSELTCIRGTNGDCEGNSIFELGGGGRQGGGTYGGL</sequence>
<keyword evidence="3" id="KW-0732">Signal</keyword>
<dbReference type="AlphaFoldDB" id="A0A7J0EAQ5"/>
<feature type="region of interest" description="Disordered" evidence="7">
    <location>
        <begin position="296"/>
        <end position="322"/>
    </location>
</feature>
<evidence type="ECO:0008006" key="13">
    <source>
        <dbReference type="Google" id="ProtNLM"/>
    </source>
</evidence>
<dbReference type="InterPro" id="IPR000719">
    <property type="entry name" value="Prot_kinase_dom"/>
</dbReference>
<keyword evidence="12" id="KW-1185">Reference proteome</keyword>
<evidence type="ECO:0000256" key="4">
    <source>
        <dbReference type="ARBA" id="ARBA00022989"/>
    </source>
</evidence>
<comment type="subcellular location">
    <subcellularLocation>
        <location evidence="1">Membrane</location>
        <topology evidence="1">Single-pass membrane protein</topology>
    </subcellularLocation>
</comment>
<evidence type="ECO:0000256" key="7">
    <source>
        <dbReference type="SAM" id="MobiDB-lite"/>
    </source>
</evidence>
<feature type="domain" description="Protein kinase" evidence="9">
    <location>
        <begin position="292"/>
        <end position="475"/>
    </location>
</feature>
<evidence type="ECO:0000313" key="11">
    <source>
        <dbReference type="EMBL" id="GFY82737.1"/>
    </source>
</evidence>
<dbReference type="Gene3D" id="3.30.200.20">
    <property type="entry name" value="Phosphorylase Kinase, domain 1"/>
    <property type="match status" value="1"/>
</dbReference>
<gene>
    <name evidence="11" type="ORF">Acr_02g0009770</name>
</gene>
<keyword evidence="4 8" id="KW-1133">Transmembrane helix</keyword>
<keyword evidence="6" id="KW-0325">Glycoprotein</keyword>
<evidence type="ECO:0000256" key="8">
    <source>
        <dbReference type="SAM" id="Phobius"/>
    </source>
</evidence>
<dbReference type="SUPFAM" id="SSF51110">
    <property type="entry name" value="alpha-D-mannose-specific plant lectins"/>
    <property type="match status" value="1"/>
</dbReference>
<evidence type="ECO:0000259" key="10">
    <source>
        <dbReference type="PROSITE" id="PS50927"/>
    </source>
</evidence>
<evidence type="ECO:0000256" key="6">
    <source>
        <dbReference type="ARBA" id="ARBA00023180"/>
    </source>
</evidence>
<comment type="caution">
    <text evidence="11">The sequence shown here is derived from an EMBL/GenBank/DDBJ whole genome shotgun (WGS) entry which is preliminary data.</text>
</comment>
<keyword evidence="5 8" id="KW-0472">Membrane</keyword>
<dbReference type="Pfam" id="PF01453">
    <property type="entry name" value="B_lectin"/>
    <property type="match status" value="1"/>
</dbReference>
<evidence type="ECO:0000256" key="1">
    <source>
        <dbReference type="ARBA" id="ARBA00004167"/>
    </source>
</evidence>
<dbReference type="OrthoDB" id="619632at2759"/>
<dbReference type="PROSITE" id="PS50927">
    <property type="entry name" value="BULB_LECTIN"/>
    <property type="match status" value="1"/>
</dbReference>
<dbReference type="PROSITE" id="PS50011">
    <property type="entry name" value="PROTEIN_KINASE_DOM"/>
    <property type="match status" value="1"/>
</dbReference>